<dbReference type="InterPro" id="IPR011002">
    <property type="entry name" value="FliG_a-hlx"/>
</dbReference>
<dbReference type="GO" id="GO:0006935">
    <property type="term" value="P:chemotaxis"/>
    <property type="evidence" value="ECO:0007669"/>
    <property type="project" value="UniProtKB-KW"/>
</dbReference>
<dbReference type="InterPro" id="IPR000090">
    <property type="entry name" value="Flg_Motor_Flig"/>
</dbReference>
<evidence type="ECO:0000259" key="11">
    <source>
        <dbReference type="Pfam" id="PF14841"/>
    </source>
</evidence>
<evidence type="ECO:0000256" key="4">
    <source>
        <dbReference type="ARBA" id="ARBA00021870"/>
    </source>
</evidence>
<dbReference type="PANTHER" id="PTHR30534">
    <property type="entry name" value="FLAGELLAR MOTOR SWITCH PROTEIN FLIG"/>
    <property type="match status" value="1"/>
</dbReference>
<accession>A0A975ICC2</accession>
<dbReference type="Gene3D" id="1.10.220.30">
    <property type="match status" value="3"/>
</dbReference>
<keyword evidence="13" id="KW-0969">Cilium</keyword>
<evidence type="ECO:0000313" key="14">
    <source>
        <dbReference type="Proteomes" id="UP000671995"/>
    </source>
</evidence>
<evidence type="ECO:0000259" key="10">
    <source>
        <dbReference type="Pfam" id="PF01706"/>
    </source>
</evidence>
<evidence type="ECO:0000256" key="3">
    <source>
        <dbReference type="ARBA" id="ARBA00010299"/>
    </source>
</evidence>
<evidence type="ECO:0000256" key="2">
    <source>
        <dbReference type="ARBA" id="ARBA00004413"/>
    </source>
</evidence>
<dbReference type="AlphaFoldDB" id="A0A975ICC2"/>
<dbReference type="GO" id="GO:0005886">
    <property type="term" value="C:plasma membrane"/>
    <property type="evidence" value="ECO:0007669"/>
    <property type="project" value="UniProtKB-SubCell"/>
</dbReference>
<dbReference type="InterPro" id="IPR032779">
    <property type="entry name" value="FliG_M"/>
</dbReference>
<evidence type="ECO:0000256" key="9">
    <source>
        <dbReference type="ARBA" id="ARBA00023143"/>
    </source>
</evidence>
<dbReference type="RefSeq" id="WP_210118359.1">
    <property type="nucleotide sequence ID" value="NZ_CP054257.1"/>
</dbReference>
<keyword evidence="9" id="KW-0975">Bacterial flagellum</keyword>
<dbReference type="PANTHER" id="PTHR30534:SF0">
    <property type="entry name" value="FLAGELLAR MOTOR SWITCH PROTEIN FLIG"/>
    <property type="match status" value="1"/>
</dbReference>
<organism evidence="13 14">
    <name type="scientific">Treponema parvum</name>
    <dbReference type="NCBI Taxonomy" id="138851"/>
    <lineage>
        <taxon>Bacteria</taxon>
        <taxon>Pseudomonadati</taxon>
        <taxon>Spirochaetota</taxon>
        <taxon>Spirochaetia</taxon>
        <taxon>Spirochaetales</taxon>
        <taxon>Treponemataceae</taxon>
        <taxon>Treponema</taxon>
    </lineage>
</organism>
<evidence type="ECO:0000256" key="5">
    <source>
        <dbReference type="ARBA" id="ARBA00022475"/>
    </source>
</evidence>
<keyword evidence="5" id="KW-1003">Cell membrane</keyword>
<keyword evidence="13" id="KW-0282">Flagellum</keyword>
<dbReference type="SUPFAM" id="SSF48029">
    <property type="entry name" value="FliG"/>
    <property type="match status" value="2"/>
</dbReference>
<evidence type="ECO:0000256" key="8">
    <source>
        <dbReference type="ARBA" id="ARBA00023136"/>
    </source>
</evidence>
<feature type="domain" description="Flagellar motor switch protein FliG middle" evidence="11">
    <location>
        <begin position="164"/>
        <end position="235"/>
    </location>
</feature>
<dbReference type="Proteomes" id="UP000671995">
    <property type="component" value="Chromosome"/>
</dbReference>
<proteinExistence type="inferred from homology"/>
<name>A0A975ICC2_9SPIR</name>
<comment type="similarity">
    <text evidence="3">Belongs to the FliG family.</text>
</comment>
<dbReference type="PRINTS" id="PR00954">
    <property type="entry name" value="FLGMOTORFLIG"/>
</dbReference>
<reference evidence="13" key="2">
    <citation type="journal article" date="2021" name="Microbiol. Resour. Announc.">
        <title>Complete Genome Sequences of Three Human Oral Treponema parvum Isolates.</title>
        <authorList>
            <person name="Zeng H."/>
            <person name="Watt R.M."/>
        </authorList>
    </citation>
    <scope>NUCLEOTIDE SEQUENCE</scope>
    <source>
        <strain evidence="13">ATCC 700773</strain>
    </source>
</reference>
<reference evidence="13" key="1">
    <citation type="submission" date="2020-05" db="EMBL/GenBank/DDBJ databases">
        <authorList>
            <person name="Zeng H."/>
            <person name="Chan Y.K."/>
            <person name="Watt R.M."/>
        </authorList>
    </citation>
    <scope>NUCLEOTIDE SEQUENCE</scope>
    <source>
        <strain evidence="13">ATCC 700773</strain>
    </source>
</reference>
<keyword evidence="6" id="KW-0145">Chemotaxis</keyword>
<dbReference type="GO" id="GO:0009425">
    <property type="term" value="C:bacterial-type flagellum basal body"/>
    <property type="evidence" value="ECO:0007669"/>
    <property type="project" value="UniProtKB-SubCell"/>
</dbReference>
<dbReference type="Pfam" id="PF01706">
    <property type="entry name" value="FliG_C"/>
    <property type="match status" value="1"/>
</dbReference>
<comment type="subcellular location">
    <subcellularLocation>
        <location evidence="1">Bacterial flagellum basal body</location>
    </subcellularLocation>
    <subcellularLocation>
        <location evidence="2">Cell membrane</location>
        <topology evidence="2">Peripheral membrane protein</topology>
        <orientation evidence="2">Cytoplasmic side</orientation>
    </subcellularLocation>
</comment>
<protein>
    <recommendedName>
        <fullName evidence="4">Flagellar motor switch protein FliG</fullName>
    </recommendedName>
</protein>
<feature type="domain" description="Flagellar motor switch protein FliG C-terminal" evidence="10">
    <location>
        <begin position="265"/>
        <end position="371"/>
    </location>
</feature>
<evidence type="ECO:0000259" key="12">
    <source>
        <dbReference type="Pfam" id="PF14842"/>
    </source>
</evidence>
<dbReference type="EMBL" id="CP054257">
    <property type="protein sequence ID" value="QTQ11563.1"/>
    <property type="molecule type" value="Genomic_DNA"/>
</dbReference>
<feature type="domain" description="Flagellar motor switch protein FliG N-terminal" evidence="12">
    <location>
        <begin position="58"/>
        <end position="154"/>
    </location>
</feature>
<keyword evidence="13" id="KW-0966">Cell projection</keyword>
<sequence length="380" mass="42353">MNLNEHRLDAYKNAAKKYAETDRASDTAVRTAAAALTSGGLLKVTETKNKDGSDSVYRRVAKFLLLIGVDEAAKILPHLSEAQTEKIIPEIASIRTVEDDEAAAILAEFQALIQRSKEGGGIETAKNILSKAFGSERASKMIEKTVHPAEGKPFEYLEDEDESRILLLLKDELPAVKALVLSNLKPKKAAKIIDLMEAEDKKETVMRLAKMQSISPEVLRRVDRTMREKVSSLAAERSNALDGRGALVQILKKMSPKAENDILQNLAEGEPELEKELRKQLFTLDDIVNADDRFIQEQLHKMDDDKIAVLIAGKPDGFRKKILYNVSKTRGDIILETEQLKKPVTRADSDKVTSAFISAMRSAYEEGKFMIKGRNDEIYV</sequence>
<dbReference type="InterPro" id="IPR023087">
    <property type="entry name" value="Flg_Motor_Flig_C"/>
</dbReference>
<dbReference type="GO" id="GO:0003774">
    <property type="term" value="F:cytoskeletal motor activity"/>
    <property type="evidence" value="ECO:0007669"/>
    <property type="project" value="InterPro"/>
</dbReference>
<dbReference type="InterPro" id="IPR028263">
    <property type="entry name" value="FliG_N"/>
</dbReference>
<keyword evidence="8" id="KW-0472">Membrane</keyword>
<gene>
    <name evidence="13" type="ORF">HRI96_04700</name>
</gene>
<evidence type="ECO:0000256" key="1">
    <source>
        <dbReference type="ARBA" id="ARBA00004117"/>
    </source>
</evidence>
<dbReference type="Pfam" id="PF14841">
    <property type="entry name" value="FliG_M"/>
    <property type="match status" value="1"/>
</dbReference>
<keyword evidence="7" id="KW-0283">Flagellar rotation</keyword>
<evidence type="ECO:0000256" key="7">
    <source>
        <dbReference type="ARBA" id="ARBA00022779"/>
    </source>
</evidence>
<evidence type="ECO:0000256" key="6">
    <source>
        <dbReference type="ARBA" id="ARBA00022500"/>
    </source>
</evidence>
<evidence type="ECO:0000313" key="13">
    <source>
        <dbReference type="EMBL" id="QTQ11563.1"/>
    </source>
</evidence>
<dbReference type="GO" id="GO:0071973">
    <property type="term" value="P:bacterial-type flagellum-dependent cell motility"/>
    <property type="evidence" value="ECO:0007669"/>
    <property type="project" value="InterPro"/>
</dbReference>
<dbReference type="Pfam" id="PF14842">
    <property type="entry name" value="FliG_N"/>
    <property type="match status" value="1"/>
</dbReference>